<dbReference type="Pfam" id="PF12771">
    <property type="entry name" value="SusD-like_2"/>
    <property type="match status" value="1"/>
</dbReference>
<dbReference type="Gene3D" id="1.25.40.390">
    <property type="match status" value="1"/>
</dbReference>
<dbReference type="Proteomes" id="UP000215355">
    <property type="component" value="Chromosome 1"/>
</dbReference>
<name>A0AAJ4X9N8_9SPHI</name>
<dbReference type="KEGG" id="smiz:4412673_00485"/>
<dbReference type="InterPro" id="IPR041662">
    <property type="entry name" value="SusD-like_2"/>
</dbReference>
<dbReference type="AlphaFoldDB" id="A0AAJ4X9N8"/>
<sequence length="550" mass="61791">MRVLLLQLELMVSCYVQASKIMKTNKLLVIAGLMAASLATITSCKKESFDAEYRNPSKVTSSTIEKQYTGVQFGYIELVVPTYRNYFVTLSPTIHRYLQTIGWANTTDQLTPGMAAINDRWERYYRGLAQFREFEKVYNASPDDEKAMKKIFLLTAKIFFYDLTQQQVDLHGDIPWSQAGMLSTNGGDYTKSYSKFDKAADIYTAMLDDLKSISSELSNFTIPAAVVNSFKTQDLVNSGNVDLWKKYCNSLRLRMLTRVGKASQFSARATQEINEILGNPTKFPVLASNADNIQIDIFNNAGDVNSRGFRDAIESWNNNIAGKVMIDHMLNNSDPRLPFMFEPGAGANGAFIGLDQSLTSAVQSSQIAGTPANPSKIAIYNRSTYSRNQNFPGILITASEVDFLKAENQLNSGNATAAKASFEKAIKESIELQVSLRNISNDATVAKPTEPTAAQTTAYINKIGWGTNNLQLIAMQKWLHFNIIQSVENWSEVRRLNYPTFAFRVETSDFQKTVPVKWNMVQDEITYNQENYNAIKDQDNVNTKLFWDVN</sequence>
<protein>
    <submittedName>
        <fullName evidence="1">Susd and RagB outer membrane lipoprotein</fullName>
    </submittedName>
</protein>
<accession>A0AAJ4X9N8</accession>
<dbReference type="InterPro" id="IPR011990">
    <property type="entry name" value="TPR-like_helical_dom_sf"/>
</dbReference>
<reference evidence="1 2" key="1">
    <citation type="submission" date="2017-06" db="EMBL/GenBank/DDBJ databases">
        <authorList>
            <consortium name="Pathogen Informatics"/>
        </authorList>
    </citation>
    <scope>NUCLEOTIDE SEQUENCE [LARGE SCALE GENOMIC DNA]</scope>
    <source>
        <strain evidence="1 2">NCTC12149</strain>
    </source>
</reference>
<dbReference type="EMBL" id="LT906468">
    <property type="protein sequence ID" value="SNV41468.1"/>
    <property type="molecule type" value="Genomic_DNA"/>
</dbReference>
<evidence type="ECO:0000313" key="1">
    <source>
        <dbReference type="EMBL" id="SNV41468.1"/>
    </source>
</evidence>
<gene>
    <name evidence="1" type="ORF">SAMEA4412673_00485</name>
</gene>
<evidence type="ECO:0000313" key="2">
    <source>
        <dbReference type="Proteomes" id="UP000215355"/>
    </source>
</evidence>
<organism evidence="1 2">
    <name type="scientific">Sphingobacterium mizutaii</name>
    <dbReference type="NCBI Taxonomy" id="1010"/>
    <lineage>
        <taxon>Bacteria</taxon>
        <taxon>Pseudomonadati</taxon>
        <taxon>Bacteroidota</taxon>
        <taxon>Sphingobacteriia</taxon>
        <taxon>Sphingobacteriales</taxon>
        <taxon>Sphingobacteriaceae</taxon>
        <taxon>Sphingobacterium</taxon>
    </lineage>
</organism>
<keyword evidence="1" id="KW-0449">Lipoprotein</keyword>
<proteinExistence type="predicted"/>
<dbReference type="SUPFAM" id="SSF48452">
    <property type="entry name" value="TPR-like"/>
    <property type="match status" value="1"/>
</dbReference>